<reference evidence="8" key="1">
    <citation type="submission" date="2021-01" db="EMBL/GenBank/DDBJ databases">
        <authorList>
            <person name="Corre E."/>
            <person name="Pelletier E."/>
            <person name="Niang G."/>
            <person name="Scheremetjew M."/>
            <person name="Finn R."/>
            <person name="Kale V."/>
            <person name="Holt S."/>
            <person name="Cochrane G."/>
            <person name="Meng A."/>
            <person name="Brown T."/>
            <person name="Cohen L."/>
        </authorList>
    </citation>
    <scope>NUCLEOTIDE SEQUENCE</scope>
    <source>
        <strain evidence="8">CCMP1510</strain>
    </source>
</reference>
<keyword evidence="5 7" id="KW-1133">Transmembrane helix</keyword>
<dbReference type="InterPro" id="IPR039309">
    <property type="entry name" value="BT1"/>
</dbReference>
<sequence>MMETIDKEKEPLLIPAFAIKGHTDEEDLLLLGGSSKKRKFHLGQWVKWVSTRYRKPFDPQSDEDFWYDPKRSLTWIHNLWELPNWGLLSHYFNCGIGLSMLSTPVTYYLVESLDASAAVTNTYSALTYLPWCLKVFMGLQSDLVPLMGVHRLSYFIIGWIVFILSNIWLAIMVKPGIIGTLLLSFVMTMGLLYADTVADAIVLECSRYESDKEKGRMRTHCYVVRQVGATIGSIAGALIYNSTSDGGTWGWGLSIQGCFILQALLPACTILPLILFMYELPILSNKNLSSLCHEMFEFIAHDGVWIPMLFVYFYGLSYVSNPSWYNFLYDGLEFSDFQVGMLYTIGSLFSVLGLVAYEKYFFKSSWRRLFLWTTIVSGIFSFLQVLLVTGQTFGLPKIIFATGDISLQGFFQYVAFMPFCVMFFSMIPGGTEGTIYALISTWQNVSGEVATGIGTTLACGVNVSDNAIENHNWSGVLKLTLITSGIQLLPVFFIYGESPSGIKFLPDNIDETKAQCRNPNRRSNAGAYLFFALFGGSIVASILQSLYVIFYPNSC</sequence>
<feature type="transmembrane region" description="Helical" evidence="7">
    <location>
        <begin position="222"/>
        <end position="241"/>
    </location>
</feature>
<evidence type="ECO:0000256" key="4">
    <source>
        <dbReference type="ARBA" id="ARBA00022692"/>
    </source>
</evidence>
<keyword evidence="3" id="KW-0813">Transport</keyword>
<evidence type="ECO:0000256" key="6">
    <source>
        <dbReference type="ARBA" id="ARBA00023136"/>
    </source>
</evidence>
<accession>A0A7S3NKZ4</accession>
<dbReference type="InterPro" id="IPR036259">
    <property type="entry name" value="MFS_trans_sf"/>
</dbReference>
<evidence type="ECO:0000256" key="7">
    <source>
        <dbReference type="SAM" id="Phobius"/>
    </source>
</evidence>
<organism evidence="8">
    <name type="scientific">Aureoumbra lagunensis</name>
    <dbReference type="NCBI Taxonomy" id="44058"/>
    <lineage>
        <taxon>Eukaryota</taxon>
        <taxon>Sar</taxon>
        <taxon>Stramenopiles</taxon>
        <taxon>Ochrophyta</taxon>
        <taxon>Pelagophyceae</taxon>
        <taxon>Pelagomonadales</taxon>
        <taxon>Aureoumbra</taxon>
    </lineage>
</organism>
<dbReference type="PANTHER" id="PTHR31585">
    <property type="entry name" value="FOLATE-BIOPTERIN TRANSPORTER 1, CHLOROPLASTIC"/>
    <property type="match status" value="1"/>
</dbReference>
<evidence type="ECO:0000256" key="1">
    <source>
        <dbReference type="ARBA" id="ARBA00004141"/>
    </source>
</evidence>
<evidence type="ECO:0008006" key="9">
    <source>
        <dbReference type="Google" id="ProtNLM"/>
    </source>
</evidence>
<dbReference type="AlphaFoldDB" id="A0A7S3NKZ4"/>
<feature type="transmembrane region" description="Helical" evidence="7">
    <location>
        <begin position="337"/>
        <end position="357"/>
    </location>
</feature>
<feature type="transmembrane region" description="Helical" evidence="7">
    <location>
        <begin position="152"/>
        <end position="171"/>
    </location>
</feature>
<evidence type="ECO:0000256" key="5">
    <source>
        <dbReference type="ARBA" id="ARBA00022989"/>
    </source>
</evidence>
<feature type="transmembrane region" description="Helical" evidence="7">
    <location>
        <begin position="253"/>
        <end position="278"/>
    </location>
</feature>
<name>A0A7S3NKZ4_9STRA</name>
<keyword evidence="4 7" id="KW-0812">Transmembrane</keyword>
<feature type="transmembrane region" description="Helical" evidence="7">
    <location>
        <begin position="527"/>
        <end position="550"/>
    </location>
</feature>
<evidence type="ECO:0000313" key="8">
    <source>
        <dbReference type="EMBL" id="CAE0367083.1"/>
    </source>
</evidence>
<keyword evidence="6 7" id="KW-0472">Membrane</keyword>
<dbReference type="GO" id="GO:0016020">
    <property type="term" value="C:membrane"/>
    <property type="evidence" value="ECO:0007669"/>
    <property type="project" value="UniProtKB-SubCell"/>
</dbReference>
<dbReference type="EMBL" id="HBIJ01011459">
    <property type="protein sequence ID" value="CAE0367083.1"/>
    <property type="molecule type" value="Transcribed_RNA"/>
</dbReference>
<evidence type="ECO:0000256" key="2">
    <source>
        <dbReference type="ARBA" id="ARBA00007015"/>
    </source>
</evidence>
<dbReference type="SUPFAM" id="SSF103473">
    <property type="entry name" value="MFS general substrate transporter"/>
    <property type="match status" value="1"/>
</dbReference>
<dbReference type="PANTHER" id="PTHR31585:SF5">
    <property type="entry name" value="RNA-BINDING S4 DOMAIN-CONTAINING PROTEIN"/>
    <property type="match status" value="1"/>
</dbReference>
<feature type="transmembrane region" description="Helical" evidence="7">
    <location>
        <begin position="369"/>
        <end position="390"/>
    </location>
</feature>
<feature type="transmembrane region" description="Helical" evidence="7">
    <location>
        <begin position="410"/>
        <end position="427"/>
    </location>
</feature>
<comment type="similarity">
    <text evidence="2">Belongs to the major facilitator superfamily. Folate-biopterin transporter (TC 2.A.71) family.</text>
</comment>
<protein>
    <recommendedName>
        <fullName evidence="9">Major facilitator superfamily (MFS) profile domain-containing protein</fullName>
    </recommendedName>
</protein>
<gene>
    <name evidence="8" type="ORF">ALAG00032_LOCUS7832</name>
</gene>
<feature type="transmembrane region" description="Helical" evidence="7">
    <location>
        <begin position="177"/>
        <end position="202"/>
    </location>
</feature>
<proteinExistence type="inferred from homology"/>
<dbReference type="Gene3D" id="1.20.1250.20">
    <property type="entry name" value="MFS general substrate transporter like domains"/>
    <property type="match status" value="1"/>
</dbReference>
<dbReference type="Pfam" id="PF03092">
    <property type="entry name" value="BT1"/>
    <property type="match status" value="1"/>
</dbReference>
<comment type="subcellular location">
    <subcellularLocation>
        <location evidence="1">Membrane</location>
        <topology evidence="1">Multi-pass membrane protein</topology>
    </subcellularLocation>
</comment>
<evidence type="ECO:0000256" key="3">
    <source>
        <dbReference type="ARBA" id="ARBA00022448"/>
    </source>
</evidence>
<feature type="transmembrane region" description="Helical" evidence="7">
    <location>
        <begin position="298"/>
        <end position="317"/>
    </location>
</feature>